<feature type="compositionally biased region" description="Low complexity" evidence="1">
    <location>
        <begin position="429"/>
        <end position="442"/>
    </location>
</feature>
<feature type="compositionally biased region" description="Polar residues" evidence="1">
    <location>
        <begin position="718"/>
        <end position="747"/>
    </location>
</feature>
<evidence type="ECO:0000313" key="3">
    <source>
        <dbReference type="Proteomes" id="UP001610728"/>
    </source>
</evidence>
<protein>
    <submittedName>
        <fullName evidence="2">Uncharacterized protein</fullName>
    </submittedName>
</protein>
<feature type="compositionally biased region" description="Basic and acidic residues" evidence="1">
    <location>
        <begin position="591"/>
        <end position="617"/>
    </location>
</feature>
<accession>A0ABR4MM92</accession>
<feature type="region of interest" description="Disordered" evidence="1">
    <location>
        <begin position="466"/>
        <end position="497"/>
    </location>
</feature>
<feature type="region of interest" description="Disordered" evidence="1">
    <location>
        <begin position="591"/>
        <end position="644"/>
    </location>
</feature>
<feature type="compositionally biased region" description="Low complexity" evidence="1">
    <location>
        <begin position="795"/>
        <end position="807"/>
    </location>
</feature>
<evidence type="ECO:0000313" key="2">
    <source>
        <dbReference type="EMBL" id="KAL2889393.1"/>
    </source>
</evidence>
<feature type="compositionally biased region" description="Low complexity" evidence="1">
    <location>
        <begin position="193"/>
        <end position="217"/>
    </location>
</feature>
<feature type="compositionally biased region" description="Low complexity" evidence="1">
    <location>
        <begin position="270"/>
        <end position="288"/>
    </location>
</feature>
<name>A0ABR4MM92_9PEZI</name>
<feature type="region of interest" description="Disordered" evidence="1">
    <location>
        <begin position="400"/>
        <end position="442"/>
    </location>
</feature>
<dbReference type="GeneID" id="98117711"/>
<feature type="region of interest" description="Disordered" evidence="1">
    <location>
        <begin position="912"/>
        <end position="939"/>
    </location>
</feature>
<sequence>MPSKALFNKASPPSSRSRTSSASIRGKISAPIPFPDPLEDDYQLQARAVATGTSPASPFIPSATPPLNENASENVNGAVAQPVAASPSPIPPLSAEAPQNSESSQPETTKDSVADSSLPAAPTRPQNSTPVPASTPTPVPIPVSVPSSTPSPAPVMSSRPLPTPSPTPTMAMANASTPHSRSYSQNQMHRESIIQSSTNNGSISSSNSGGRVSSRGRPPVPNTITRTSAATSIGTERTSKTNSTVLSSHDNAPAVASSLRGQIHGHGHSESQSQSQSRSQPQLKSQKQAQPDSTAARAAIPERKKSTLRSAFSRLFGKKRAKAPQPELVSKVPEGRASSIAPGPVEISRPPSRPPGTPEPKRSISLSIVDHDNAHDRALRSHSVGPNDIAAIESARNSANFESTQLQAKLQSQVQTHQQTHEPQSRPESQFQPHAQPQPSPSAFFFNAKRRAASTGGDFFVPPRSFFAEPSGLSPRPASSQCRNRTPQEDEMPDGDGSELVGTGTGTGIGMGAGVGAGASRPDEIGKAITSQDILRNRRRSRSVPGIGLAQGAPTRRRSDEIRYWRQSHVGAFALSPNYNRGPMADTDDMTVRSDCGDAEPDTHAESDSASHHDSRAEAIAAVTEESQTLQPPTLRQPFDFGTTTSPMKITEAVSLESRVGRVEGRLGRLEKTLNSFHHVLPGFRLTDDGTRFDVGLGLGLGASTSSGGQPNTILTATGSSIGDTSRGGTSLGDTSVGRTSFGTGTTVDDRTGIGSRSSADIRLRRPSSSQQSEDSHTAFIQTPVFLSSLHAAPAPAPRAVSPSPTSTAGPELATEASGSITNEQYTRLLSLIETERAARAILEAEVYRLARALNLASSPATASGRRPTLTASTSALPLSSSAPPRNFSLHYAAGAAFNRTANETSMFYDEDTRASGDNENDTEAHRRGDGRGNYGTQGHHNMHSLYAEDSTFLPSDSSLVGAIDVDREDGLDSGLGGDVSIMGHSILVQEAQRKTARTMSLSQLTLGKKLPFEGEKRLEYEMEHAPRHAL</sequence>
<dbReference type="EMBL" id="JABSNW010000003">
    <property type="protein sequence ID" value="KAL2889393.1"/>
    <property type="molecule type" value="Genomic_DNA"/>
</dbReference>
<feature type="compositionally biased region" description="Low complexity" evidence="1">
    <location>
        <begin position="10"/>
        <end position="23"/>
    </location>
</feature>
<gene>
    <name evidence="2" type="ORF">HOO65_030894</name>
</gene>
<feature type="compositionally biased region" description="Polar residues" evidence="1">
    <location>
        <begin position="65"/>
        <end position="75"/>
    </location>
</feature>
<reference evidence="2 3" key="1">
    <citation type="submission" date="2020-05" db="EMBL/GenBank/DDBJ databases">
        <title>Ceratocystis lukuohia genome.</title>
        <authorList>
            <person name="Harrington T.C."/>
            <person name="Kim K."/>
            <person name="Mayers C.G."/>
        </authorList>
    </citation>
    <scope>NUCLEOTIDE SEQUENCE [LARGE SCALE GENOMIC DNA]</scope>
    <source>
        <strain evidence="2 3">C4212</strain>
    </source>
</reference>
<organism evidence="2 3">
    <name type="scientific">Ceratocystis lukuohia</name>
    <dbReference type="NCBI Taxonomy" id="2019550"/>
    <lineage>
        <taxon>Eukaryota</taxon>
        <taxon>Fungi</taxon>
        <taxon>Dikarya</taxon>
        <taxon>Ascomycota</taxon>
        <taxon>Pezizomycotina</taxon>
        <taxon>Sordariomycetes</taxon>
        <taxon>Hypocreomycetidae</taxon>
        <taxon>Microascales</taxon>
        <taxon>Ceratocystidaceae</taxon>
        <taxon>Ceratocystis</taxon>
    </lineage>
</organism>
<feature type="region of interest" description="Disordered" evidence="1">
    <location>
        <begin position="718"/>
        <end position="777"/>
    </location>
</feature>
<keyword evidence="3" id="KW-1185">Reference proteome</keyword>
<feature type="compositionally biased region" description="Polar residues" evidence="1">
    <location>
        <begin position="625"/>
        <end position="634"/>
    </location>
</feature>
<feature type="compositionally biased region" description="Pro residues" evidence="1">
    <location>
        <begin position="133"/>
        <end position="153"/>
    </location>
</feature>
<feature type="compositionally biased region" description="Polar residues" evidence="1">
    <location>
        <begin position="222"/>
        <end position="250"/>
    </location>
</feature>
<feature type="compositionally biased region" description="Basic and acidic residues" evidence="1">
    <location>
        <begin position="369"/>
        <end position="379"/>
    </location>
</feature>
<dbReference type="Proteomes" id="UP001610728">
    <property type="component" value="Unassembled WGS sequence"/>
</dbReference>
<proteinExistence type="predicted"/>
<evidence type="ECO:0000256" key="1">
    <source>
        <dbReference type="SAM" id="MobiDB-lite"/>
    </source>
</evidence>
<feature type="region of interest" description="Disordered" evidence="1">
    <location>
        <begin position="795"/>
        <end position="820"/>
    </location>
</feature>
<feature type="compositionally biased region" description="Basic and acidic residues" evidence="1">
    <location>
        <begin position="912"/>
        <end position="931"/>
    </location>
</feature>
<feature type="region of interest" description="Disordered" evidence="1">
    <location>
        <begin position="1"/>
        <end position="385"/>
    </location>
</feature>
<feature type="compositionally biased region" description="Low complexity" evidence="1">
    <location>
        <begin position="78"/>
        <end position="98"/>
    </location>
</feature>
<dbReference type="RefSeq" id="XP_070860573.1">
    <property type="nucleotide sequence ID" value="XM_071001827.1"/>
</dbReference>
<comment type="caution">
    <text evidence="2">The sequence shown here is derived from an EMBL/GenBank/DDBJ whole genome shotgun (WGS) entry which is preliminary data.</text>
</comment>
<feature type="compositionally biased region" description="Polar residues" evidence="1">
    <location>
        <begin position="400"/>
        <end position="418"/>
    </location>
</feature>
<feature type="compositionally biased region" description="Polar residues" evidence="1">
    <location>
        <begin position="176"/>
        <end position="187"/>
    </location>
</feature>